<dbReference type="Proteomes" id="UP000659496">
    <property type="component" value="Unassembled WGS sequence"/>
</dbReference>
<accession>A0ABR8PI25</accession>
<dbReference type="InterPro" id="IPR012347">
    <property type="entry name" value="Ferritin-like"/>
</dbReference>
<dbReference type="Gene3D" id="1.20.1260.10">
    <property type="match status" value="1"/>
</dbReference>
<protein>
    <submittedName>
        <fullName evidence="1">DUF3231 family protein</fullName>
    </submittedName>
</protein>
<organism evidence="1 2">
    <name type="scientific">Sporosarcina gallistercoris</name>
    <dbReference type="NCBI Taxonomy" id="2762245"/>
    <lineage>
        <taxon>Bacteria</taxon>
        <taxon>Bacillati</taxon>
        <taxon>Bacillota</taxon>
        <taxon>Bacilli</taxon>
        <taxon>Bacillales</taxon>
        <taxon>Caryophanaceae</taxon>
        <taxon>Sporosarcina</taxon>
    </lineage>
</organism>
<dbReference type="Pfam" id="PF11553">
    <property type="entry name" value="DUF3231"/>
    <property type="match status" value="1"/>
</dbReference>
<evidence type="ECO:0000313" key="1">
    <source>
        <dbReference type="EMBL" id="MBD7907823.1"/>
    </source>
</evidence>
<reference evidence="1 2" key="1">
    <citation type="submission" date="2020-08" db="EMBL/GenBank/DDBJ databases">
        <title>A Genomic Blueprint of the Chicken Gut Microbiome.</title>
        <authorList>
            <person name="Gilroy R."/>
            <person name="Ravi A."/>
            <person name="Getino M."/>
            <person name="Pursley I."/>
            <person name="Horton D.L."/>
            <person name="Alikhan N.-F."/>
            <person name="Baker D."/>
            <person name="Gharbi K."/>
            <person name="Hall N."/>
            <person name="Watson M."/>
            <person name="Adriaenssens E.M."/>
            <person name="Foster-Nyarko E."/>
            <person name="Jarju S."/>
            <person name="Secka A."/>
            <person name="Antonio M."/>
            <person name="Oren A."/>
            <person name="Chaudhuri R."/>
            <person name="La Ragione R.M."/>
            <person name="Hildebrand F."/>
            <person name="Pallen M.J."/>
        </authorList>
    </citation>
    <scope>NUCLEOTIDE SEQUENCE [LARGE SCALE GENOMIC DNA]</scope>
    <source>
        <strain evidence="1 2">Sa3CUA8</strain>
    </source>
</reference>
<evidence type="ECO:0000313" key="2">
    <source>
        <dbReference type="Proteomes" id="UP000659496"/>
    </source>
</evidence>
<gene>
    <name evidence="1" type="ORF">H9659_05740</name>
</gene>
<dbReference type="InterPro" id="IPR021617">
    <property type="entry name" value="DUF3231"/>
</dbReference>
<name>A0ABR8PI25_9BACL</name>
<proteinExistence type="predicted"/>
<sequence>MGILSGNPKDQPMHYGEVIGCWAYVGANKGLISGYQTFINHAGDEGLKKLLQEAVDMMRDHNKQIEEVLKENGIMPPPTLPDRPTCSADDIPAGARFMDPEISGAVSINVGQALVSCSQVMGQCLREDIATMFAKFHTDKVMFGAKLLKLNKEKGWIIPPPMHLSGQQTKE</sequence>
<dbReference type="RefSeq" id="WP_191688978.1">
    <property type="nucleotide sequence ID" value="NZ_JACSQY010000003.1"/>
</dbReference>
<dbReference type="EMBL" id="JACSQY010000003">
    <property type="protein sequence ID" value="MBD7907823.1"/>
    <property type="molecule type" value="Genomic_DNA"/>
</dbReference>
<keyword evidence="2" id="KW-1185">Reference proteome</keyword>
<comment type="caution">
    <text evidence="1">The sequence shown here is derived from an EMBL/GenBank/DDBJ whole genome shotgun (WGS) entry which is preliminary data.</text>
</comment>